<dbReference type="Proteomes" id="UP001429564">
    <property type="component" value="Unassembled WGS sequence"/>
</dbReference>
<dbReference type="Pfam" id="PF00300">
    <property type="entry name" value="His_Phos_1"/>
    <property type="match status" value="1"/>
</dbReference>
<gene>
    <name evidence="1" type="ORF">DL239_13930</name>
</gene>
<proteinExistence type="predicted"/>
<keyword evidence="2" id="KW-1185">Reference proteome</keyword>
<comment type="caution">
    <text evidence="1">The sequence shown here is derived from an EMBL/GenBank/DDBJ whole genome shotgun (WGS) entry which is preliminary data.</text>
</comment>
<evidence type="ECO:0000313" key="2">
    <source>
        <dbReference type="Proteomes" id="UP001429564"/>
    </source>
</evidence>
<protein>
    <submittedName>
        <fullName evidence="1">Histidine phosphatase family protein</fullName>
    </submittedName>
</protein>
<reference evidence="1 2" key="1">
    <citation type="submission" date="2018-05" db="EMBL/GenBank/DDBJ databases">
        <authorList>
            <person name="Zhang Y.-J."/>
        </authorList>
    </citation>
    <scope>NUCLEOTIDE SEQUENCE [LARGE SCALE GENOMIC DNA]</scope>
    <source>
        <strain evidence="1 2">CY04</strain>
    </source>
</reference>
<accession>A0ABX0W8Y4</accession>
<name>A0ABX0W8Y4_9RHOB</name>
<evidence type="ECO:0000313" key="1">
    <source>
        <dbReference type="EMBL" id="NIZ62077.1"/>
    </source>
</evidence>
<dbReference type="SUPFAM" id="SSF53254">
    <property type="entry name" value="Phosphoglycerate mutase-like"/>
    <property type="match status" value="1"/>
</dbReference>
<dbReference type="InterPro" id="IPR029033">
    <property type="entry name" value="His_PPase_superfam"/>
</dbReference>
<dbReference type="Gene3D" id="3.40.50.1240">
    <property type="entry name" value="Phosphoglycerate mutase-like"/>
    <property type="match status" value="1"/>
</dbReference>
<organism evidence="1 2">
    <name type="scientific">Parasedimentitalea denitrificans</name>
    <dbReference type="NCBI Taxonomy" id="2211118"/>
    <lineage>
        <taxon>Bacteria</taxon>
        <taxon>Pseudomonadati</taxon>
        <taxon>Pseudomonadota</taxon>
        <taxon>Alphaproteobacteria</taxon>
        <taxon>Rhodobacterales</taxon>
        <taxon>Paracoccaceae</taxon>
        <taxon>Parasedimentitalea</taxon>
    </lineage>
</organism>
<sequence>MARAIYLTHPQVVIDPNLAVPDWRLNEVGAQRVQALAQRLDFAGHLIVSSAERKALETAWPLAGAAGSAVVVRPKMHENGRSATGFLAGPEFEATADAFFAEPEKSVRGWERAVDAQARIVAEVSAVLEKSSGCDVVFCGHGAVGTLLYCALLGLEIDRKWDQVDGGSWFAFDTVAMKPEAHWQGMEDLV</sequence>
<dbReference type="RefSeq" id="WP_167684705.1">
    <property type="nucleotide sequence ID" value="NZ_QHLQ01000013.1"/>
</dbReference>
<dbReference type="EMBL" id="QHLQ01000013">
    <property type="protein sequence ID" value="NIZ62077.1"/>
    <property type="molecule type" value="Genomic_DNA"/>
</dbReference>
<dbReference type="InterPro" id="IPR013078">
    <property type="entry name" value="His_Pase_superF_clade-1"/>
</dbReference>